<dbReference type="EMBL" id="CP042186">
    <property type="protein sequence ID" value="QDS68575.1"/>
    <property type="molecule type" value="Genomic_DNA"/>
</dbReference>
<keyword evidence="2" id="KW-0812">Transmembrane</keyword>
<dbReference type="OrthoDB" id="4157427at2759"/>
<feature type="region of interest" description="Disordered" evidence="1">
    <location>
        <begin position="109"/>
        <end position="128"/>
    </location>
</feature>
<sequence>MLPMILSALLASLAAASTDISTFSDSACKDSYRGFSGPNGYPNGTCSRLDRDGSFSSFQVVGLDTGCSVTIYEKDTTSDPCSGAAIIAELAKCYNTTYVYYSIDMCTAPSSTSSASPRSSATTSSRNPNTGAIAGGIVGGVVGVAAVIFGLFLYMRREKRKNVAELTDQSIAAGDEKRVHEMHGVITQELPAGQGAGGEILELSAIDRGRDGDCDYITDTKADILYQQPVELPAHEHSADVAHGGQR</sequence>
<accession>A0A517KYW8</accession>
<dbReference type="AlphaFoldDB" id="A0A517KYW8"/>
<feature type="signal peptide" evidence="3">
    <location>
        <begin position="1"/>
        <end position="16"/>
    </location>
</feature>
<protein>
    <submittedName>
        <fullName evidence="4">Uncharacterized protein</fullName>
    </submittedName>
</protein>
<evidence type="ECO:0000256" key="1">
    <source>
        <dbReference type="SAM" id="MobiDB-lite"/>
    </source>
</evidence>
<proteinExistence type="predicted"/>
<name>A0A517KYW8_9PEZI</name>
<evidence type="ECO:0000256" key="3">
    <source>
        <dbReference type="SAM" id="SignalP"/>
    </source>
</evidence>
<dbReference type="STRING" id="50376.A0A517KYW8"/>
<keyword evidence="2" id="KW-0472">Membrane</keyword>
<gene>
    <name evidence="4" type="ORF">FKW77_000511</name>
</gene>
<dbReference type="Proteomes" id="UP000316270">
    <property type="component" value="Chromosome 2"/>
</dbReference>
<reference evidence="4 5" key="1">
    <citation type="submission" date="2019-07" db="EMBL/GenBank/DDBJ databases">
        <title>Finished genome of Venturia effusa.</title>
        <authorList>
            <person name="Young C.A."/>
            <person name="Cox M.P."/>
            <person name="Ganley A.R.D."/>
            <person name="David W.J."/>
        </authorList>
    </citation>
    <scope>NUCLEOTIDE SEQUENCE [LARGE SCALE GENOMIC DNA]</scope>
    <source>
        <strain evidence="5">albino</strain>
    </source>
</reference>
<feature type="transmembrane region" description="Helical" evidence="2">
    <location>
        <begin position="132"/>
        <end position="154"/>
    </location>
</feature>
<keyword evidence="2" id="KW-1133">Transmembrane helix</keyword>
<evidence type="ECO:0000313" key="5">
    <source>
        <dbReference type="Proteomes" id="UP000316270"/>
    </source>
</evidence>
<evidence type="ECO:0000313" key="4">
    <source>
        <dbReference type="EMBL" id="QDS68575.1"/>
    </source>
</evidence>
<organism evidence="4 5">
    <name type="scientific">Venturia effusa</name>
    <dbReference type="NCBI Taxonomy" id="50376"/>
    <lineage>
        <taxon>Eukaryota</taxon>
        <taxon>Fungi</taxon>
        <taxon>Dikarya</taxon>
        <taxon>Ascomycota</taxon>
        <taxon>Pezizomycotina</taxon>
        <taxon>Dothideomycetes</taxon>
        <taxon>Pleosporomycetidae</taxon>
        <taxon>Venturiales</taxon>
        <taxon>Venturiaceae</taxon>
        <taxon>Venturia</taxon>
    </lineage>
</organism>
<feature type="chain" id="PRO_5021866339" evidence="3">
    <location>
        <begin position="17"/>
        <end position="247"/>
    </location>
</feature>
<evidence type="ECO:0000256" key="2">
    <source>
        <dbReference type="SAM" id="Phobius"/>
    </source>
</evidence>
<keyword evidence="3" id="KW-0732">Signal</keyword>
<keyword evidence="5" id="KW-1185">Reference proteome</keyword>